<dbReference type="Gene3D" id="1.10.15.30">
    <property type="match status" value="1"/>
</dbReference>
<dbReference type="CDD" id="cd01657">
    <property type="entry name" value="Ribosomal_L7_archeal_euk"/>
    <property type="match status" value="1"/>
</dbReference>
<keyword evidence="8" id="KW-1185">Reference proteome</keyword>
<dbReference type="SUPFAM" id="SSF55129">
    <property type="entry name" value="Ribosomal protein L30p/L7e"/>
    <property type="match status" value="1"/>
</dbReference>
<evidence type="ECO:0000313" key="7">
    <source>
        <dbReference type="EMBL" id="MFD1585609.1"/>
    </source>
</evidence>
<protein>
    <recommendedName>
        <fullName evidence="4">Large ribosomal subunit protein uL30</fullName>
    </recommendedName>
</protein>
<dbReference type="InterPro" id="IPR016082">
    <property type="entry name" value="Ribosomal_uL30_ferredoxin-like"/>
</dbReference>
<keyword evidence="3 4" id="KW-0687">Ribonucleoprotein</keyword>
<dbReference type="Gene3D" id="3.30.1390.20">
    <property type="entry name" value="Ribosomal protein L30, ferredoxin-like fold domain"/>
    <property type="match status" value="1"/>
</dbReference>
<dbReference type="EMBL" id="JBHUDJ010000001">
    <property type="protein sequence ID" value="MFD1585609.1"/>
    <property type="molecule type" value="Genomic_DNA"/>
</dbReference>
<name>A0ABD6C6F4_9EURY</name>
<dbReference type="AlphaFoldDB" id="A0ABD6C6F4"/>
<proteinExistence type="inferred from homology"/>
<reference evidence="7 8" key="1">
    <citation type="journal article" date="2019" name="Int. J. Syst. Evol. Microbiol.">
        <title>The Global Catalogue of Microorganisms (GCM) 10K type strain sequencing project: providing services to taxonomists for standard genome sequencing and annotation.</title>
        <authorList>
            <consortium name="The Broad Institute Genomics Platform"/>
            <consortium name="The Broad Institute Genome Sequencing Center for Infectious Disease"/>
            <person name="Wu L."/>
            <person name="Ma J."/>
        </authorList>
    </citation>
    <scope>NUCLEOTIDE SEQUENCE [LARGE SCALE GENOMIC DNA]</scope>
    <source>
        <strain evidence="7 8">CGMCC 1.12125</strain>
    </source>
</reference>
<evidence type="ECO:0000259" key="6">
    <source>
        <dbReference type="Pfam" id="PF00327"/>
    </source>
</evidence>
<comment type="subunit">
    <text evidence="4">Part of the 50S ribosomal subunit.</text>
</comment>
<accession>A0ABD6C6F4</accession>
<dbReference type="PANTHER" id="PTHR11524">
    <property type="entry name" value="60S RIBOSOMAL PROTEIN L7"/>
    <property type="match status" value="1"/>
</dbReference>
<comment type="caution">
    <text evidence="7">The sequence shown here is derived from an EMBL/GenBank/DDBJ whole genome shotgun (WGS) entry which is preliminary data.</text>
</comment>
<dbReference type="Pfam" id="PF00327">
    <property type="entry name" value="Ribosomal_L30"/>
    <property type="match status" value="1"/>
</dbReference>
<evidence type="ECO:0000313" key="8">
    <source>
        <dbReference type="Proteomes" id="UP001597119"/>
    </source>
</evidence>
<feature type="region of interest" description="Disordered" evidence="5">
    <location>
        <begin position="121"/>
        <end position="142"/>
    </location>
</feature>
<sequence>MKALVQLRGDVNMAQDVHDTLKMLNVHDVNHCTLVPDTDAYRGMITKVNDYVAHGEPSQATVETLLRTRAEPLEGDADVDDEWVAENTEFDDIEALAFGLLSEETTLREQGLAPVLRLHPPRGGHDGLKQPTQAGGQLGKHTTEEIDELLTAMR</sequence>
<comment type="similarity">
    <text evidence="1 4">Belongs to the universal ribosomal protein uL30 family.</text>
</comment>
<evidence type="ECO:0000256" key="2">
    <source>
        <dbReference type="ARBA" id="ARBA00022980"/>
    </source>
</evidence>
<dbReference type="GO" id="GO:0022625">
    <property type="term" value="C:cytosolic large ribosomal subunit"/>
    <property type="evidence" value="ECO:0007669"/>
    <property type="project" value="UniProtKB-UniRule"/>
</dbReference>
<organism evidence="7 8">
    <name type="scientific">Halorientalis brevis</name>
    <dbReference type="NCBI Taxonomy" id="1126241"/>
    <lineage>
        <taxon>Archaea</taxon>
        <taxon>Methanobacteriati</taxon>
        <taxon>Methanobacteriota</taxon>
        <taxon>Stenosarchaea group</taxon>
        <taxon>Halobacteria</taxon>
        <taxon>Halobacteriales</taxon>
        <taxon>Haloarculaceae</taxon>
        <taxon>Halorientalis</taxon>
    </lineage>
</organism>
<evidence type="ECO:0000256" key="5">
    <source>
        <dbReference type="SAM" id="MobiDB-lite"/>
    </source>
</evidence>
<dbReference type="HAMAP" id="MF_01371_A">
    <property type="entry name" value="Ribosomal_uL30_A"/>
    <property type="match status" value="1"/>
</dbReference>
<evidence type="ECO:0000256" key="4">
    <source>
        <dbReference type="HAMAP-Rule" id="MF_01371"/>
    </source>
</evidence>
<dbReference type="NCBIfam" id="TIGR01309">
    <property type="entry name" value="uL30_arch"/>
    <property type="match status" value="1"/>
</dbReference>
<dbReference type="Proteomes" id="UP001597119">
    <property type="component" value="Unassembled WGS sequence"/>
</dbReference>
<dbReference type="InterPro" id="IPR005997">
    <property type="entry name" value="Ribosomal_uL30_arc"/>
</dbReference>
<dbReference type="PANTHER" id="PTHR11524:SF16">
    <property type="entry name" value="LARGE RIBOSOMAL SUBUNIT PROTEIN UL30"/>
    <property type="match status" value="1"/>
</dbReference>
<dbReference type="GO" id="GO:0006412">
    <property type="term" value="P:translation"/>
    <property type="evidence" value="ECO:0007669"/>
    <property type="project" value="UniProtKB-UniRule"/>
</dbReference>
<dbReference type="InterPro" id="IPR036919">
    <property type="entry name" value="Ribo_uL30_ferredoxin-like_sf"/>
</dbReference>
<dbReference type="NCBIfam" id="NF004711">
    <property type="entry name" value="PRK06049.1"/>
    <property type="match status" value="1"/>
</dbReference>
<dbReference type="RefSeq" id="WP_247377471.1">
    <property type="nucleotide sequence ID" value="NZ_JALLGV010000003.1"/>
</dbReference>
<dbReference type="InterPro" id="IPR039699">
    <property type="entry name" value="Ribosomal_uL30"/>
</dbReference>
<keyword evidence="2 4" id="KW-0689">Ribosomal protein</keyword>
<feature type="domain" description="Large ribosomal subunit protein uL30-like ferredoxin-like fold" evidence="6">
    <location>
        <begin position="5"/>
        <end position="52"/>
    </location>
</feature>
<gene>
    <name evidence="7" type="primary">rpmD</name>
    <name evidence="4" type="synonym">rpl30</name>
    <name evidence="7" type="ORF">ACFR9U_01335</name>
</gene>
<dbReference type="InterPro" id="IPR035808">
    <property type="entry name" value="Ribosomal_uL30_euk_arc"/>
</dbReference>
<evidence type="ECO:0000256" key="1">
    <source>
        <dbReference type="ARBA" id="ARBA00007594"/>
    </source>
</evidence>
<evidence type="ECO:0000256" key="3">
    <source>
        <dbReference type="ARBA" id="ARBA00023274"/>
    </source>
</evidence>
<dbReference type="GO" id="GO:0003735">
    <property type="term" value="F:structural constituent of ribosome"/>
    <property type="evidence" value="ECO:0007669"/>
    <property type="project" value="UniProtKB-UniRule"/>
</dbReference>